<sequence>MVVFEEKRKWCHRWILELLFEILARIWGLGSLQQLLIHGFGVSIVCFIKKEEQIFFVVSRFIGGFVHYEPQQYKSFHEHYGDKIIVISDIMEVCTKFICGVESYDSGSFGIYGSENGTVRIMGQPGQIEKEMGIKKIFLSSRNEELVSID</sequence>
<dbReference type="Proteomes" id="UP000245207">
    <property type="component" value="Unassembled WGS sequence"/>
</dbReference>
<accession>A0A2U1PX33</accession>
<comment type="caution">
    <text evidence="1">The sequence shown here is derived from an EMBL/GenBank/DDBJ whole genome shotgun (WGS) entry which is preliminary data.</text>
</comment>
<organism evidence="1 2">
    <name type="scientific">Artemisia annua</name>
    <name type="common">Sweet wormwood</name>
    <dbReference type="NCBI Taxonomy" id="35608"/>
    <lineage>
        <taxon>Eukaryota</taxon>
        <taxon>Viridiplantae</taxon>
        <taxon>Streptophyta</taxon>
        <taxon>Embryophyta</taxon>
        <taxon>Tracheophyta</taxon>
        <taxon>Spermatophyta</taxon>
        <taxon>Magnoliopsida</taxon>
        <taxon>eudicotyledons</taxon>
        <taxon>Gunneridae</taxon>
        <taxon>Pentapetalae</taxon>
        <taxon>asterids</taxon>
        <taxon>campanulids</taxon>
        <taxon>Asterales</taxon>
        <taxon>Asteraceae</taxon>
        <taxon>Asteroideae</taxon>
        <taxon>Anthemideae</taxon>
        <taxon>Artemisiinae</taxon>
        <taxon>Artemisia</taxon>
    </lineage>
</organism>
<gene>
    <name evidence="1" type="ORF">CTI12_AA101340</name>
</gene>
<evidence type="ECO:0000313" key="1">
    <source>
        <dbReference type="EMBL" id="PWA90334.1"/>
    </source>
</evidence>
<reference evidence="1 2" key="1">
    <citation type="journal article" date="2018" name="Mol. Plant">
        <title>The genome of Artemisia annua provides insight into the evolution of Asteraceae family and artemisinin biosynthesis.</title>
        <authorList>
            <person name="Shen Q."/>
            <person name="Zhang L."/>
            <person name="Liao Z."/>
            <person name="Wang S."/>
            <person name="Yan T."/>
            <person name="Shi P."/>
            <person name="Liu M."/>
            <person name="Fu X."/>
            <person name="Pan Q."/>
            <person name="Wang Y."/>
            <person name="Lv Z."/>
            <person name="Lu X."/>
            <person name="Zhang F."/>
            <person name="Jiang W."/>
            <person name="Ma Y."/>
            <person name="Chen M."/>
            <person name="Hao X."/>
            <person name="Li L."/>
            <person name="Tang Y."/>
            <person name="Lv G."/>
            <person name="Zhou Y."/>
            <person name="Sun X."/>
            <person name="Brodelius P.E."/>
            <person name="Rose J.K.C."/>
            <person name="Tang K."/>
        </authorList>
    </citation>
    <scope>NUCLEOTIDE SEQUENCE [LARGE SCALE GENOMIC DNA]</scope>
    <source>
        <strain evidence="2">cv. Huhao1</strain>
        <tissue evidence="1">Leaf</tissue>
    </source>
</reference>
<dbReference type="EMBL" id="PKPP01000637">
    <property type="protein sequence ID" value="PWA90334.1"/>
    <property type="molecule type" value="Genomic_DNA"/>
</dbReference>
<keyword evidence="2" id="KW-1185">Reference proteome</keyword>
<proteinExistence type="predicted"/>
<dbReference type="AlphaFoldDB" id="A0A2U1PX33"/>
<evidence type="ECO:0000313" key="2">
    <source>
        <dbReference type="Proteomes" id="UP000245207"/>
    </source>
</evidence>
<protein>
    <submittedName>
        <fullName evidence="1">Uncharacterized protein</fullName>
    </submittedName>
</protein>
<name>A0A2U1PX33_ARTAN</name>